<keyword evidence="6" id="KW-1185">Reference proteome</keyword>
<dbReference type="EMBL" id="QXQB01000001">
    <property type="protein sequence ID" value="RJX41382.1"/>
    <property type="molecule type" value="Genomic_DNA"/>
</dbReference>
<sequence>MDNKERFTNRVDNYVLYRPTYPGEALDFMYGKLGFGPDSVIADLGAGTGIFSRLLLERGSRVIGVEPNEAMRKAAVEALGGSERYQAVAASAEETGLPDHSVDFIVCAQSYHWFDRELAKAEFKRILKPGGKVVLIWNSRKTFGTPFLEQFEKLLLEYGTDYEKVGHKSITQDTLRPYFADGGPTLNTFSIEQSLDEAALKGRLLSSSYSPTPDHPRYEDMMKELEEIYRRNEADGVVTMEYITELYWGEV</sequence>
<dbReference type="PANTHER" id="PTHR44942:SF4">
    <property type="entry name" value="METHYLTRANSFERASE TYPE 11 DOMAIN-CONTAINING PROTEIN"/>
    <property type="match status" value="1"/>
</dbReference>
<evidence type="ECO:0000259" key="4">
    <source>
        <dbReference type="Pfam" id="PF08241"/>
    </source>
</evidence>
<evidence type="ECO:0000256" key="2">
    <source>
        <dbReference type="ARBA" id="ARBA00022603"/>
    </source>
</evidence>
<dbReference type="CDD" id="cd02440">
    <property type="entry name" value="AdoMet_MTases"/>
    <property type="match status" value="1"/>
</dbReference>
<dbReference type="GO" id="GO:0008757">
    <property type="term" value="F:S-adenosylmethionine-dependent methyltransferase activity"/>
    <property type="evidence" value="ECO:0007669"/>
    <property type="project" value="InterPro"/>
</dbReference>
<dbReference type="AlphaFoldDB" id="A0A3A6PHP8"/>
<comment type="caution">
    <text evidence="5">The sequence shown here is derived from an EMBL/GenBank/DDBJ whole genome shotgun (WGS) entry which is preliminary data.</text>
</comment>
<dbReference type="InterPro" id="IPR013216">
    <property type="entry name" value="Methyltransf_11"/>
</dbReference>
<dbReference type="InterPro" id="IPR029063">
    <property type="entry name" value="SAM-dependent_MTases_sf"/>
</dbReference>
<evidence type="ECO:0000313" key="5">
    <source>
        <dbReference type="EMBL" id="RJX41382.1"/>
    </source>
</evidence>
<proteinExistence type="inferred from homology"/>
<dbReference type="InterPro" id="IPR051052">
    <property type="entry name" value="Diverse_substrate_MTase"/>
</dbReference>
<dbReference type="PANTHER" id="PTHR44942">
    <property type="entry name" value="METHYLTRANSF_11 DOMAIN-CONTAINING PROTEIN"/>
    <property type="match status" value="1"/>
</dbReference>
<accession>A0A3A6PHP8</accession>
<protein>
    <submittedName>
        <fullName evidence="5">Class I SAM-dependent methyltransferase</fullName>
    </submittedName>
</protein>
<evidence type="ECO:0000256" key="3">
    <source>
        <dbReference type="ARBA" id="ARBA00022679"/>
    </source>
</evidence>
<comment type="similarity">
    <text evidence="1">Belongs to the methyltransferase superfamily.</text>
</comment>
<reference evidence="5 6" key="1">
    <citation type="submission" date="2018-09" db="EMBL/GenBank/DDBJ databases">
        <title>Paenibacillus aracenensis nov. sp. isolated from a cave in southern Spain.</title>
        <authorList>
            <person name="Jurado V."/>
            <person name="Gutierrez-Patricio S."/>
            <person name="Gonzalez-Pimentel J.L."/>
            <person name="Miller A.Z."/>
            <person name="Laiz L."/>
            <person name="Saiz-Jimenez C."/>
        </authorList>
    </citation>
    <scope>NUCLEOTIDE SEQUENCE [LARGE SCALE GENOMIC DNA]</scope>
    <source>
        <strain evidence="5 6">JCM 19203</strain>
    </source>
</reference>
<keyword evidence="3 5" id="KW-0808">Transferase</keyword>
<dbReference type="GO" id="GO:0032259">
    <property type="term" value="P:methylation"/>
    <property type="evidence" value="ECO:0007669"/>
    <property type="project" value="UniProtKB-KW"/>
</dbReference>
<keyword evidence="2 5" id="KW-0489">Methyltransferase</keyword>
<dbReference type="Proteomes" id="UP000267798">
    <property type="component" value="Unassembled WGS sequence"/>
</dbReference>
<feature type="domain" description="Methyltransferase type 11" evidence="4">
    <location>
        <begin position="43"/>
        <end position="135"/>
    </location>
</feature>
<dbReference type="Pfam" id="PF08241">
    <property type="entry name" value="Methyltransf_11"/>
    <property type="match status" value="1"/>
</dbReference>
<evidence type="ECO:0000313" key="6">
    <source>
        <dbReference type="Proteomes" id="UP000267798"/>
    </source>
</evidence>
<dbReference type="OrthoDB" id="9797252at2"/>
<evidence type="ECO:0000256" key="1">
    <source>
        <dbReference type="ARBA" id="ARBA00008361"/>
    </source>
</evidence>
<dbReference type="Gene3D" id="3.40.50.150">
    <property type="entry name" value="Vaccinia Virus protein VP39"/>
    <property type="match status" value="1"/>
</dbReference>
<dbReference type="RefSeq" id="WP_120107776.1">
    <property type="nucleotide sequence ID" value="NZ_QXQB01000001.1"/>
</dbReference>
<organism evidence="5 6">
    <name type="scientific">Paenibacillus pinisoli</name>
    <dbReference type="NCBI Taxonomy" id="1276110"/>
    <lineage>
        <taxon>Bacteria</taxon>
        <taxon>Bacillati</taxon>
        <taxon>Bacillota</taxon>
        <taxon>Bacilli</taxon>
        <taxon>Bacillales</taxon>
        <taxon>Paenibacillaceae</taxon>
        <taxon>Paenibacillus</taxon>
    </lineage>
</organism>
<dbReference type="SUPFAM" id="SSF53335">
    <property type="entry name" value="S-adenosyl-L-methionine-dependent methyltransferases"/>
    <property type="match status" value="1"/>
</dbReference>
<gene>
    <name evidence="5" type="ORF">D3P09_05235</name>
</gene>
<name>A0A3A6PHP8_9BACL</name>